<proteinExistence type="predicted"/>
<gene>
    <name evidence="1" type="ORF">HA299_05315</name>
</gene>
<dbReference type="Gene3D" id="3.40.50.300">
    <property type="entry name" value="P-loop containing nucleotide triphosphate hydrolases"/>
    <property type="match status" value="1"/>
</dbReference>
<evidence type="ECO:0000313" key="1">
    <source>
        <dbReference type="EMBL" id="HIH70011.1"/>
    </source>
</evidence>
<evidence type="ECO:0000313" key="2">
    <source>
        <dbReference type="Proteomes" id="UP000600363"/>
    </source>
</evidence>
<dbReference type="SUPFAM" id="SSF52540">
    <property type="entry name" value="P-loop containing nucleoside triphosphate hydrolases"/>
    <property type="match status" value="1"/>
</dbReference>
<dbReference type="InterPro" id="IPR027417">
    <property type="entry name" value="P-loop_NTPase"/>
</dbReference>
<dbReference type="EMBL" id="DUIH01000017">
    <property type="protein sequence ID" value="HIH70011.1"/>
    <property type="molecule type" value="Genomic_DNA"/>
</dbReference>
<evidence type="ECO:0008006" key="3">
    <source>
        <dbReference type="Google" id="ProtNLM"/>
    </source>
</evidence>
<reference evidence="1" key="1">
    <citation type="journal article" date="2020" name="bioRxiv">
        <title>A rank-normalized archaeal taxonomy based on genome phylogeny resolves widespread incomplete and uneven classifications.</title>
        <authorList>
            <person name="Rinke C."/>
            <person name="Chuvochina M."/>
            <person name="Mussig A.J."/>
            <person name="Chaumeil P.-A."/>
            <person name="Waite D.W."/>
            <person name="Whitman W.B."/>
            <person name="Parks D.H."/>
            <person name="Hugenholtz P."/>
        </authorList>
    </citation>
    <scope>NUCLEOTIDE SEQUENCE</scope>
    <source>
        <strain evidence="1">UBA12518</strain>
    </source>
</reference>
<name>A0A832RZ72_9EURY</name>
<comment type="caution">
    <text evidence="1">The sequence shown here is derived from an EMBL/GenBank/DDBJ whole genome shotgun (WGS) entry which is preliminary data.</text>
</comment>
<dbReference type="Proteomes" id="UP000600363">
    <property type="component" value="Unassembled WGS sequence"/>
</dbReference>
<organism evidence="1 2">
    <name type="scientific">Methermicoccus shengliensis</name>
    <dbReference type="NCBI Taxonomy" id="660064"/>
    <lineage>
        <taxon>Archaea</taxon>
        <taxon>Methanobacteriati</taxon>
        <taxon>Methanobacteriota</taxon>
        <taxon>Stenosarchaea group</taxon>
        <taxon>Methanomicrobia</taxon>
        <taxon>Methanosarcinales</taxon>
        <taxon>Methermicoccaceae</taxon>
        <taxon>Methermicoccus</taxon>
    </lineage>
</organism>
<sequence>MRLQKIKVKFQYCYGIKKLEYEFNFSNRVFAIYAPNGMMKTSFARTFKDFAEQKETKDLAFPERQTIREINAEPELSPEEVFVIEPYNETFQSDKMSTLLVNENLRKKYDDIHKDIDKTKKELIKKLKQLSGLTGRKDDIEKTVESIFRKPLLDYLLSIKDKIESQSGNNEIENFNSIVYSKIFNDKVRKFLEQEDVIGSINSYIERYNELIDKSTYLKRNFTLYQVQNVHRELAKNNFFKAGHSVNMFDGNTKKEIDDEEKLNELIEEEKKKVLEDDILKQKFEEIDKKLSSNAELREFKDYLLDNREILPELVNLDEFQKKIWLSYFLHEKDLSLELIKKYEKGQNDIKTLIEQAKTERTEWENVIETFNKRFVHLPFYLEISNKEDVLLKGNVPVIQFIFKDEEDRKIFNDKDELLRILSQGEKRALYILNIIFEVEARKRNQHKSLFIIDDIADSFDYKNKYAIIDYLLHMSEVDKFYMIILTHNFDFFRTIMSRHVVSYSQCLMATRDNDTIVLEKAQYIRNPFARDWKNNLSEKKKLIASIPFLRNIIEYTQGIGNDDYMLLTSVLHYKTNTENITLQQLKEIFEKYLVGINFPNVDLDKKIIELIFETADEVLDDKERLNLENKIVLSMAIRLKAEQFMISKITDEDFIRSIESNQTWKLLKKFEEEFNNEIEKIELLKRVNLITPENIHLNSFMYEPILDMSCDELKELYREVKQL</sequence>
<dbReference type="AlphaFoldDB" id="A0A832RZ72"/>
<dbReference type="RefSeq" id="WP_042686165.1">
    <property type="nucleotide sequence ID" value="NZ_DUIH01000017.1"/>
</dbReference>
<protein>
    <recommendedName>
        <fullName evidence="3">Phage infection protein</fullName>
    </recommendedName>
</protein>
<accession>A0A832RZ72</accession>